<feature type="domain" description="C2H2-type" evidence="2">
    <location>
        <begin position="151"/>
        <end position="175"/>
    </location>
</feature>
<evidence type="ECO:0000313" key="3">
    <source>
        <dbReference type="Proteomes" id="UP000093561"/>
    </source>
</evidence>
<name>A0AAF5PQN2_WUCBA</name>
<evidence type="ECO:0000256" key="1">
    <source>
        <dbReference type="SAM" id="SignalP"/>
    </source>
</evidence>
<reference evidence="3" key="1">
    <citation type="submission" date="2015-03" db="EMBL/GenBank/DDBJ databases">
        <title>Wuchereria bancrofti Genome Sequencing Papua New Guinea Strain.</title>
        <authorList>
            <person name="Small S.T."/>
            <person name="Serre D."/>
            <person name="Zimmerman P.A."/>
        </authorList>
    </citation>
    <scope>NUCLEOTIDE SEQUENCE [LARGE SCALE GENOMIC DNA]</scope>
    <source>
        <strain evidence="3">pt0022</strain>
    </source>
</reference>
<feature type="chain" id="PRO_5042287651" description="C2H2-type domain-containing protein" evidence="1">
    <location>
        <begin position="17"/>
        <end position="208"/>
    </location>
</feature>
<accession>A0AAF5PQN2</accession>
<reference evidence="4" key="3">
    <citation type="submission" date="2024-02" db="UniProtKB">
        <authorList>
            <consortium name="WormBaseParasite"/>
        </authorList>
    </citation>
    <scope>IDENTIFICATION</scope>
    <source>
        <strain evidence="4">pt0022</strain>
    </source>
</reference>
<feature type="signal peptide" evidence="1">
    <location>
        <begin position="1"/>
        <end position="16"/>
    </location>
</feature>
<dbReference type="SMART" id="SM00355">
    <property type="entry name" value="ZnF_C2H2"/>
    <property type="match status" value="1"/>
</dbReference>
<proteinExistence type="predicted"/>
<dbReference type="InterPro" id="IPR013087">
    <property type="entry name" value="Znf_C2H2_type"/>
</dbReference>
<organism evidence="3 4">
    <name type="scientific">Wuchereria bancrofti</name>
    <dbReference type="NCBI Taxonomy" id="6293"/>
    <lineage>
        <taxon>Eukaryota</taxon>
        <taxon>Metazoa</taxon>
        <taxon>Ecdysozoa</taxon>
        <taxon>Nematoda</taxon>
        <taxon>Chromadorea</taxon>
        <taxon>Rhabditida</taxon>
        <taxon>Spirurina</taxon>
        <taxon>Spiruromorpha</taxon>
        <taxon>Filarioidea</taxon>
        <taxon>Onchocercidae</taxon>
        <taxon>Wuchereria</taxon>
    </lineage>
</organism>
<protein>
    <recommendedName>
        <fullName evidence="2">C2H2-type domain-containing protein</fullName>
    </recommendedName>
</protein>
<dbReference type="WBParaSite" id="mrna-Wban_04113">
    <property type="protein sequence ID" value="mrna-Wban_04113"/>
    <property type="gene ID" value="Wban_04113"/>
</dbReference>
<sequence length="208" mass="23960">MTQIIWFSFLLCIASAETSLQLRKGLKISTKTRGNSEVVSISLVTAIWSRFWIQATDDGISFDSSHFDFTDLWKTEHRSRNSQLQELSRTDDENMHSSVSSDPLHFLDFTHLRKIEDASTEQPEIKTDLVTAKNLELFVLQNPTITDKKNYECPHVGCTMKTKSRKEYIAHRKTHPKPFIYERKMPGCGLTFNHPSSFYDRQKTGNGP</sequence>
<reference evidence="3" key="2">
    <citation type="journal article" date="2016" name="Mol. Ecol.">
        <title>Population genomics of the filarial nematode parasite Wuchereria bancrofti from mosquitoes.</title>
        <authorList>
            <person name="Small S.T."/>
            <person name="Reimer L.J."/>
            <person name="Tisch D.J."/>
            <person name="King C.L."/>
            <person name="Christensen B.M."/>
            <person name="Siba P.M."/>
            <person name="Kazura J.W."/>
            <person name="Serre D."/>
            <person name="Zimmerman P.A."/>
        </authorList>
    </citation>
    <scope>NUCLEOTIDE SEQUENCE</scope>
    <source>
        <strain evidence="3">pt0022</strain>
    </source>
</reference>
<evidence type="ECO:0000259" key="2">
    <source>
        <dbReference type="SMART" id="SM00355"/>
    </source>
</evidence>
<evidence type="ECO:0000313" key="4">
    <source>
        <dbReference type="WBParaSite" id="mrna-Wban_04113"/>
    </source>
</evidence>
<dbReference type="Proteomes" id="UP000093561">
    <property type="component" value="Unassembled WGS sequence"/>
</dbReference>
<dbReference type="AlphaFoldDB" id="A0AAF5PQN2"/>
<keyword evidence="1" id="KW-0732">Signal</keyword>